<evidence type="ECO:0000256" key="1">
    <source>
        <dbReference type="SAM" id="MobiDB-lite"/>
    </source>
</evidence>
<dbReference type="EMBL" id="BAAAIZ010000007">
    <property type="protein sequence ID" value="GAA1415507.1"/>
    <property type="molecule type" value="Genomic_DNA"/>
</dbReference>
<gene>
    <name evidence="2" type="ORF">GCM10009601_05280</name>
</gene>
<evidence type="ECO:0000313" key="2">
    <source>
        <dbReference type="EMBL" id="GAA1415507.1"/>
    </source>
</evidence>
<organism evidence="2 3">
    <name type="scientific">Streptomyces thermospinosisporus</name>
    <dbReference type="NCBI Taxonomy" id="161482"/>
    <lineage>
        <taxon>Bacteria</taxon>
        <taxon>Bacillati</taxon>
        <taxon>Actinomycetota</taxon>
        <taxon>Actinomycetes</taxon>
        <taxon>Kitasatosporales</taxon>
        <taxon>Streptomycetaceae</taxon>
        <taxon>Streptomyces</taxon>
    </lineage>
</organism>
<feature type="compositionally biased region" description="Pro residues" evidence="1">
    <location>
        <begin position="121"/>
        <end position="131"/>
    </location>
</feature>
<name>A0ABN1YJC4_9ACTN</name>
<protein>
    <submittedName>
        <fullName evidence="2">Uncharacterized protein</fullName>
    </submittedName>
</protein>
<feature type="region of interest" description="Disordered" evidence="1">
    <location>
        <begin position="112"/>
        <end position="163"/>
    </location>
</feature>
<accession>A0ABN1YJC4</accession>
<sequence>MQKPSTRPGRPLRARPTGAPQSDREQNRFRSGTSGFCSTMVRGSGRGIGGTVTSPAPRRPRPEEPAAEPELRTDTERPELRPDSERERRPDTERRDLDDCDEVRELARELRLLERPLRLPAEPPDPLPPAVMPVGAEPTMPLEETTGARPQVSQYSSPPPTSS</sequence>
<dbReference type="Proteomes" id="UP001500973">
    <property type="component" value="Unassembled WGS sequence"/>
</dbReference>
<comment type="caution">
    <text evidence="2">The sequence shown here is derived from an EMBL/GenBank/DDBJ whole genome shotgun (WGS) entry which is preliminary data.</text>
</comment>
<proteinExistence type="predicted"/>
<feature type="region of interest" description="Disordered" evidence="1">
    <location>
        <begin position="1"/>
        <end position="100"/>
    </location>
</feature>
<feature type="compositionally biased region" description="Basic and acidic residues" evidence="1">
    <location>
        <begin position="60"/>
        <end position="100"/>
    </location>
</feature>
<evidence type="ECO:0000313" key="3">
    <source>
        <dbReference type="Proteomes" id="UP001500973"/>
    </source>
</evidence>
<reference evidence="2 3" key="1">
    <citation type="journal article" date="2019" name="Int. J. Syst. Evol. Microbiol.">
        <title>The Global Catalogue of Microorganisms (GCM) 10K type strain sequencing project: providing services to taxonomists for standard genome sequencing and annotation.</title>
        <authorList>
            <consortium name="The Broad Institute Genomics Platform"/>
            <consortium name="The Broad Institute Genome Sequencing Center for Infectious Disease"/>
            <person name="Wu L."/>
            <person name="Ma J."/>
        </authorList>
    </citation>
    <scope>NUCLEOTIDE SEQUENCE [LARGE SCALE GENOMIC DNA]</scope>
    <source>
        <strain evidence="2 3">JCM 11756</strain>
    </source>
</reference>
<keyword evidence="3" id="KW-1185">Reference proteome</keyword>